<dbReference type="Proteomes" id="UP000245942">
    <property type="component" value="Unassembled WGS sequence"/>
</dbReference>
<dbReference type="RefSeq" id="XP_025350387.1">
    <property type="nucleotide sequence ID" value="XM_025491750.1"/>
</dbReference>
<gene>
    <name evidence="2" type="ORF">BCV69DRAFT_280840</name>
</gene>
<dbReference type="Pfam" id="PF19026">
    <property type="entry name" value="UBA_HYPK"/>
    <property type="match status" value="1"/>
</dbReference>
<feature type="domain" description="Nascent polypeptide-associated complex subunit alpha-like UBA" evidence="1">
    <location>
        <begin position="70"/>
        <end position="108"/>
    </location>
</feature>
<organism evidence="2 3">
    <name type="scientific">Pseudomicrostroma glucosiphilum</name>
    <dbReference type="NCBI Taxonomy" id="1684307"/>
    <lineage>
        <taxon>Eukaryota</taxon>
        <taxon>Fungi</taxon>
        <taxon>Dikarya</taxon>
        <taxon>Basidiomycota</taxon>
        <taxon>Ustilaginomycotina</taxon>
        <taxon>Exobasidiomycetes</taxon>
        <taxon>Microstromatales</taxon>
        <taxon>Microstromatales incertae sedis</taxon>
        <taxon>Pseudomicrostroma</taxon>
    </lineage>
</organism>
<evidence type="ECO:0000259" key="1">
    <source>
        <dbReference type="Pfam" id="PF19026"/>
    </source>
</evidence>
<name>A0A316UDB2_9BASI</name>
<reference evidence="2 3" key="1">
    <citation type="journal article" date="2018" name="Mol. Biol. Evol.">
        <title>Broad Genomic Sampling Reveals a Smut Pathogenic Ancestry of the Fungal Clade Ustilaginomycotina.</title>
        <authorList>
            <person name="Kijpornyongpan T."/>
            <person name="Mondo S.J."/>
            <person name="Barry K."/>
            <person name="Sandor L."/>
            <person name="Lee J."/>
            <person name="Lipzen A."/>
            <person name="Pangilinan J."/>
            <person name="LaButti K."/>
            <person name="Hainaut M."/>
            <person name="Henrissat B."/>
            <person name="Grigoriev I.V."/>
            <person name="Spatafora J.W."/>
            <person name="Aime M.C."/>
        </authorList>
    </citation>
    <scope>NUCLEOTIDE SEQUENCE [LARGE SCALE GENOMIC DNA]</scope>
    <source>
        <strain evidence="2 3">MCA 4718</strain>
    </source>
</reference>
<proteinExistence type="predicted"/>
<dbReference type="GeneID" id="37013484"/>
<dbReference type="OrthoDB" id="285219at2759"/>
<dbReference type="EMBL" id="KZ819322">
    <property type="protein sequence ID" value="PWN23227.1"/>
    <property type="molecule type" value="Genomic_DNA"/>
</dbReference>
<keyword evidence="3" id="KW-1185">Reference proteome</keyword>
<evidence type="ECO:0000313" key="2">
    <source>
        <dbReference type="EMBL" id="PWN23227.1"/>
    </source>
</evidence>
<dbReference type="InterPro" id="IPR038922">
    <property type="entry name" value="HYPK_UBA"/>
</dbReference>
<sequence>MAPSTQSEIIQEWADYIPTPGVPSPAGPYTFERGRMEKAIRKVCIEMPEEAAQNRKKNASAAGSAGGVKKVKKEDVDFLYKELLLSRTQAESALQEANGDLSAAIKKIVVS</sequence>
<protein>
    <recommendedName>
        <fullName evidence="1">Nascent polypeptide-associated complex subunit alpha-like UBA domain-containing protein</fullName>
    </recommendedName>
</protein>
<accession>A0A316UDB2</accession>
<dbReference type="CDD" id="cd14361">
    <property type="entry name" value="UBA_HYPK"/>
    <property type="match status" value="1"/>
</dbReference>
<dbReference type="AlphaFoldDB" id="A0A316UDB2"/>
<evidence type="ECO:0000313" key="3">
    <source>
        <dbReference type="Proteomes" id="UP000245942"/>
    </source>
</evidence>
<dbReference type="InterPro" id="IPR044034">
    <property type="entry name" value="NAC-like_UBA"/>
</dbReference>